<proteinExistence type="predicted"/>
<name>A0ABD0LLZ7_9CAEN</name>
<evidence type="ECO:0000313" key="2">
    <source>
        <dbReference type="Proteomes" id="UP001519460"/>
    </source>
</evidence>
<reference evidence="1 2" key="1">
    <citation type="journal article" date="2023" name="Sci. Data">
        <title>Genome assembly of the Korean intertidal mud-creeper Batillaria attramentaria.</title>
        <authorList>
            <person name="Patra A.K."/>
            <person name="Ho P.T."/>
            <person name="Jun S."/>
            <person name="Lee S.J."/>
            <person name="Kim Y."/>
            <person name="Won Y.J."/>
        </authorList>
    </citation>
    <scope>NUCLEOTIDE SEQUENCE [LARGE SCALE GENOMIC DNA]</scope>
    <source>
        <strain evidence="1">Wonlab-2016</strain>
    </source>
</reference>
<comment type="caution">
    <text evidence="1">The sequence shown here is derived from an EMBL/GenBank/DDBJ whole genome shotgun (WGS) entry which is preliminary data.</text>
</comment>
<sequence length="83" mass="9069">MSVLWLVGLVHVQHKQQSPRSTCHSAILQTELVLRLPAQVLVCQDGTDRTSHSQPAESPLVTTLRKLSNNISGKTTTNSDTHA</sequence>
<dbReference type="EMBL" id="JACVVK020000038">
    <property type="protein sequence ID" value="KAK7500266.1"/>
    <property type="molecule type" value="Genomic_DNA"/>
</dbReference>
<gene>
    <name evidence="1" type="ORF">BaRGS_00008489</name>
</gene>
<dbReference type="Proteomes" id="UP001519460">
    <property type="component" value="Unassembled WGS sequence"/>
</dbReference>
<evidence type="ECO:0000313" key="1">
    <source>
        <dbReference type="EMBL" id="KAK7500266.1"/>
    </source>
</evidence>
<evidence type="ECO:0008006" key="3">
    <source>
        <dbReference type="Google" id="ProtNLM"/>
    </source>
</evidence>
<protein>
    <recommendedName>
        <fullName evidence="3">Secreted protein</fullName>
    </recommendedName>
</protein>
<accession>A0ABD0LLZ7</accession>
<dbReference type="AlphaFoldDB" id="A0ABD0LLZ7"/>
<keyword evidence="2" id="KW-1185">Reference proteome</keyword>
<organism evidence="1 2">
    <name type="scientific">Batillaria attramentaria</name>
    <dbReference type="NCBI Taxonomy" id="370345"/>
    <lineage>
        <taxon>Eukaryota</taxon>
        <taxon>Metazoa</taxon>
        <taxon>Spiralia</taxon>
        <taxon>Lophotrochozoa</taxon>
        <taxon>Mollusca</taxon>
        <taxon>Gastropoda</taxon>
        <taxon>Caenogastropoda</taxon>
        <taxon>Sorbeoconcha</taxon>
        <taxon>Cerithioidea</taxon>
        <taxon>Batillariidae</taxon>
        <taxon>Batillaria</taxon>
    </lineage>
</organism>